<dbReference type="Proteomes" id="UP001500622">
    <property type="component" value="Unassembled WGS sequence"/>
</dbReference>
<evidence type="ECO:0008006" key="4">
    <source>
        <dbReference type="Google" id="ProtNLM"/>
    </source>
</evidence>
<keyword evidence="1" id="KW-0472">Membrane</keyword>
<feature type="transmembrane region" description="Helical" evidence="1">
    <location>
        <begin position="117"/>
        <end position="141"/>
    </location>
</feature>
<evidence type="ECO:0000313" key="3">
    <source>
        <dbReference type="Proteomes" id="UP001500622"/>
    </source>
</evidence>
<evidence type="ECO:0000256" key="1">
    <source>
        <dbReference type="SAM" id="Phobius"/>
    </source>
</evidence>
<dbReference type="Pfam" id="PF19545">
    <property type="entry name" value="DUF6069"/>
    <property type="match status" value="1"/>
</dbReference>
<gene>
    <name evidence="2" type="ORF">GCM10023169_01370</name>
</gene>
<keyword evidence="1" id="KW-0812">Transmembrane</keyword>
<feature type="transmembrane region" description="Helical" evidence="1">
    <location>
        <begin position="64"/>
        <end position="82"/>
    </location>
</feature>
<evidence type="ECO:0000313" key="2">
    <source>
        <dbReference type="EMBL" id="GAA4415238.1"/>
    </source>
</evidence>
<feature type="transmembrane region" description="Helical" evidence="1">
    <location>
        <begin position="24"/>
        <end position="44"/>
    </location>
</feature>
<dbReference type="EMBL" id="BAABGN010000001">
    <property type="protein sequence ID" value="GAA4415238.1"/>
    <property type="molecule type" value="Genomic_DNA"/>
</dbReference>
<name>A0ABP8KTD3_9MICO</name>
<organism evidence="2 3">
    <name type="scientific">Georgenia halophila</name>
    <dbReference type="NCBI Taxonomy" id="620889"/>
    <lineage>
        <taxon>Bacteria</taxon>
        <taxon>Bacillati</taxon>
        <taxon>Actinomycetota</taxon>
        <taxon>Actinomycetes</taxon>
        <taxon>Micrococcales</taxon>
        <taxon>Bogoriellaceae</taxon>
        <taxon>Georgenia</taxon>
    </lineage>
</organism>
<comment type="caution">
    <text evidence="2">The sequence shown here is derived from an EMBL/GenBank/DDBJ whole genome shotgun (WGS) entry which is preliminary data.</text>
</comment>
<reference evidence="3" key="1">
    <citation type="journal article" date="2019" name="Int. J. Syst. Evol. Microbiol.">
        <title>The Global Catalogue of Microorganisms (GCM) 10K type strain sequencing project: providing services to taxonomists for standard genome sequencing and annotation.</title>
        <authorList>
            <consortium name="The Broad Institute Genomics Platform"/>
            <consortium name="The Broad Institute Genome Sequencing Center for Infectious Disease"/>
            <person name="Wu L."/>
            <person name="Ma J."/>
        </authorList>
    </citation>
    <scope>NUCLEOTIDE SEQUENCE [LARGE SCALE GENOMIC DNA]</scope>
    <source>
        <strain evidence="3">JCM 17810</strain>
    </source>
</reference>
<sequence length="151" mass="15154">MSIPTASPVTTAATAARSSRSHRLGVAIVAGLAGFVVWLIAVPLLDIEILTGSPDGGSVVGPGAVLVSGIAASLAGWCVLALLERFTARPRRTWTIVALAVLVLSMSGPLMETQSTAAAATLVAMHLAVAAVAIPLLAATARAPRRAAAAR</sequence>
<keyword evidence="1" id="KW-1133">Transmembrane helix</keyword>
<dbReference type="InterPro" id="IPR045713">
    <property type="entry name" value="DUF6069"/>
</dbReference>
<feature type="transmembrane region" description="Helical" evidence="1">
    <location>
        <begin position="94"/>
        <end position="111"/>
    </location>
</feature>
<accession>A0ABP8KTD3</accession>
<dbReference type="RefSeq" id="WP_345214564.1">
    <property type="nucleotide sequence ID" value="NZ_BAABGN010000001.1"/>
</dbReference>
<protein>
    <recommendedName>
        <fullName evidence="4">Transmembrane protein</fullName>
    </recommendedName>
</protein>
<proteinExistence type="predicted"/>
<keyword evidence="3" id="KW-1185">Reference proteome</keyword>